<dbReference type="AlphaFoldDB" id="A0A4S8LHY7"/>
<organism evidence="1 2">
    <name type="scientific">Dendrothele bispora (strain CBS 962.96)</name>
    <dbReference type="NCBI Taxonomy" id="1314807"/>
    <lineage>
        <taxon>Eukaryota</taxon>
        <taxon>Fungi</taxon>
        <taxon>Dikarya</taxon>
        <taxon>Basidiomycota</taxon>
        <taxon>Agaricomycotina</taxon>
        <taxon>Agaricomycetes</taxon>
        <taxon>Agaricomycetidae</taxon>
        <taxon>Agaricales</taxon>
        <taxon>Agaricales incertae sedis</taxon>
        <taxon>Dendrothele</taxon>
    </lineage>
</organism>
<protein>
    <submittedName>
        <fullName evidence="1">Uncharacterized protein</fullName>
    </submittedName>
</protein>
<dbReference type="OrthoDB" id="3208495at2759"/>
<gene>
    <name evidence="1" type="ORF">K435DRAFT_679706</name>
</gene>
<dbReference type="Proteomes" id="UP000297245">
    <property type="component" value="Unassembled WGS sequence"/>
</dbReference>
<feature type="non-terminal residue" evidence="1">
    <location>
        <position position="1"/>
    </location>
</feature>
<evidence type="ECO:0000313" key="2">
    <source>
        <dbReference type="Proteomes" id="UP000297245"/>
    </source>
</evidence>
<name>A0A4S8LHY7_DENBC</name>
<reference evidence="1 2" key="1">
    <citation type="journal article" date="2019" name="Nat. Ecol. Evol.">
        <title>Megaphylogeny resolves global patterns of mushroom evolution.</title>
        <authorList>
            <person name="Varga T."/>
            <person name="Krizsan K."/>
            <person name="Foldi C."/>
            <person name="Dima B."/>
            <person name="Sanchez-Garcia M."/>
            <person name="Sanchez-Ramirez S."/>
            <person name="Szollosi G.J."/>
            <person name="Szarkandi J.G."/>
            <person name="Papp V."/>
            <person name="Albert L."/>
            <person name="Andreopoulos W."/>
            <person name="Angelini C."/>
            <person name="Antonin V."/>
            <person name="Barry K.W."/>
            <person name="Bougher N.L."/>
            <person name="Buchanan P."/>
            <person name="Buyck B."/>
            <person name="Bense V."/>
            <person name="Catcheside P."/>
            <person name="Chovatia M."/>
            <person name="Cooper J."/>
            <person name="Damon W."/>
            <person name="Desjardin D."/>
            <person name="Finy P."/>
            <person name="Geml J."/>
            <person name="Haridas S."/>
            <person name="Hughes K."/>
            <person name="Justo A."/>
            <person name="Karasinski D."/>
            <person name="Kautmanova I."/>
            <person name="Kiss B."/>
            <person name="Kocsube S."/>
            <person name="Kotiranta H."/>
            <person name="LaButti K.M."/>
            <person name="Lechner B.E."/>
            <person name="Liimatainen K."/>
            <person name="Lipzen A."/>
            <person name="Lukacs Z."/>
            <person name="Mihaltcheva S."/>
            <person name="Morgado L.N."/>
            <person name="Niskanen T."/>
            <person name="Noordeloos M.E."/>
            <person name="Ohm R.A."/>
            <person name="Ortiz-Santana B."/>
            <person name="Ovrebo C."/>
            <person name="Racz N."/>
            <person name="Riley R."/>
            <person name="Savchenko A."/>
            <person name="Shiryaev A."/>
            <person name="Soop K."/>
            <person name="Spirin V."/>
            <person name="Szebenyi C."/>
            <person name="Tomsovsky M."/>
            <person name="Tulloss R.E."/>
            <person name="Uehling J."/>
            <person name="Grigoriev I.V."/>
            <person name="Vagvolgyi C."/>
            <person name="Papp T."/>
            <person name="Martin F.M."/>
            <person name="Miettinen O."/>
            <person name="Hibbett D.S."/>
            <person name="Nagy L.G."/>
        </authorList>
    </citation>
    <scope>NUCLEOTIDE SEQUENCE [LARGE SCALE GENOMIC DNA]</scope>
    <source>
        <strain evidence="1 2">CBS 962.96</strain>
    </source>
</reference>
<sequence>DLWIKDEINIPMPCTGKHWDSEKKAPQLVINNFYHQTLIEIIRNTFHGPSFYDFHLKGFKQFWIPPDGKPTQRVYGEAYTSDRATEFEDKIYCQLSPSPPGEENIEVVVVWIMIWSDSTNLAQFGTASLWPIYIFFGNLPKQFRMKRSACTAHHLAYIPSLPDIIRDVYYHEFGVYPNKEVFKFLKREIMQAVWNLLLDEELLNAYIHGLLLVCTDKLLQRLYPQFFSHSADYLERILMVCMKVLAKCPCPRCTITKSKFQISEQSMTSRAIKLTAGKTQKPIK</sequence>
<evidence type="ECO:0000313" key="1">
    <source>
        <dbReference type="EMBL" id="THU88480.1"/>
    </source>
</evidence>
<dbReference type="Pfam" id="PF18759">
    <property type="entry name" value="Plavaka"/>
    <property type="match status" value="1"/>
</dbReference>
<accession>A0A4S8LHY7</accession>
<proteinExistence type="predicted"/>
<dbReference type="EMBL" id="ML179408">
    <property type="protein sequence ID" value="THU88480.1"/>
    <property type="molecule type" value="Genomic_DNA"/>
</dbReference>
<dbReference type="InterPro" id="IPR041078">
    <property type="entry name" value="Plavaka"/>
</dbReference>
<keyword evidence="2" id="KW-1185">Reference proteome</keyword>